<dbReference type="PANTHER" id="PTHR24252">
    <property type="entry name" value="ACROSIN-RELATED"/>
    <property type="match status" value="1"/>
</dbReference>
<evidence type="ECO:0000259" key="3">
    <source>
        <dbReference type="PROSITE" id="PS50240"/>
    </source>
</evidence>
<evidence type="ECO:0000313" key="4">
    <source>
        <dbReference type="EMBL" id="OXA63526.1"/>
    </source>
</evidence>
<organism evidence="4 5">
    <name type="scientific">Folsomia candida</name>
    <name type="common">Springtail</name>
    <dbReference type="NCBI Taxonomy" id="158441"/>
    <lineage>
        <taxon>Eukaryota</taxon>
        <taxon>Metazoa</taxon>
        <taxon>Ecdysozoa</taxon>
        <taxon>Arthropoda</taxon>
        <taxon>Hexapoda</taxon>
        <taxon>Collembola</taxon>
        <taxon>Entomobryomorpha</taxon>
        <taxon>Isotomoidea</taxon>
        <taxon>Isotomidae</taxon>
        <taxon>Proisotominae</taxon>
        <taxon>Folsomia</taxon>
    </lineage>
</organism>
<sequence length="264" mass="28279">MTLPSAPCVLALVLTTVLANKGKITGGSDARLREFPYSVSLRTYDFEGLGHFCGGAIVSPSLVITAGACTDPASPKIDEIVAGTLNRVIAYPGQQVRKPRTIVPHPGYTFPPYNDISLIFLDEPFVFHENISAVALPEVNQTTYPNPVVVNGWGAEQYGLPMSEVLQRVTLDTYSDEYCAEFMNAEVPPSLLCAGTNEGGIGACIGDAGAPVTATTDKVYLAGMINSNLKLQGCGFPGPMNHNPEVVHYLEWILQQNRIHNGGL</sequence>
<comment type="caution">
    <text evidence="4">The sequence shown here is derived from an EMBL/GenBank/DDBJ whole genome shotgun (WGS) entry which is preliminary data.</text>
</comment>
<dbReference type="GO" id="GO:0006508">
    <property type="term" value="P:proteolysis"/>
    <property type="evidence" value="ECO:0007669"/>
    <property type="project" value="InterPro"/>
</dbReference>
<dbReference type="GO" id="GO:0004252">
    <property type="term" value="F:serine-type endopeptidase activity"/>
    <property type="evidence" value="ECO:0007669"/>
    <property type="project" value="InterPro"/>
</dbReference>
<dbReference type="InterPro" id="IPR001254">
    <property type="entry name" value="Trypsin_dom"/>
</dbReference>
<protein>
    <submittedName>
        <fullName evidence="4">Trypsin-1</fullName>
    </submittedName>
</protein>
<dbReference type="OMA" id="MEWILEQ"/>
<reference evidence="4 5" key="1">
    <citation type="submission" date="2015-12" db="EMBL/GenBank/DDBJ databases">
        <title>The genome of Folsomia candida.</title>
        <authorList>
            <person name="Faddeeva A."/>
            <person name="Derks M.F."/>
            <person name="Anvar Y."/>
            <person name="Smit S."/>
            <person name="Van Straalen N."/>
            <person name="Roelofs D."/>
        </authorList>
    </citation>
    <scope>NUCLEOTIDE SEQUENCE [LARGE SCALE GENOMIC DNA]</scope>
    <source>
        <strain evidence="4 5">VU population</strain>
        <tissue evidence="4">Whole body</tissue>
    </source>
</reference>
<dbReference type="SUPFAM" id="SSF50494">
    <property type="entry name" value="Trypsin-like serine proteases"/>
    <property type="match status" value="1"/>
</dbReference>
<dbReference type="InterPro" id="IPR043504">
    <property type="entry name" value="Peptidase_S1_PA_chymotrypsin"/>
</dbReference>
<evidence type="ECO:0000256" key="1">
    <source>
        <dbReference type="ARBA" id="ARBA00023157"/>
    </source>
</evidence>
<dbReference type="EMBL" id="LNIX01000001">
    <property type="protein sequence ID" value="OXA63526.1"/>
    <property type="molecule type" value="Genomic_DNA"/>
</dbReference>
<dbReference type="PROSITE" id="PS50240">
    <property type="entry name" value="TRYPSIN_DOM"/>
    <property type="match status" value="1"/>
</dbReference>
<dbReference type="InterPro" id="IPR001314">
    <property type="entry name" value="Peptidase_S1A"/>
</dbReference>
<dbReference type="OrthoDB" id="10059102at2759"/>
<keyword evidence="2" id="KW-0732">Signal</keyword>
<keyword evidence="1" id="KW-1015">Disulfide bond</keyword>
<dbReference type="Proteomes" id="UP000198287">
    <property type="component" value="Unassembled WGS sequence"/>
</dbReference>
<dbReference type="SMART" id="SM00020">
    <property type="entry name" value="Tryp_SPc"/>
    <property type="match status" value="1"/>
</dbReference>
<feature type="signal peptide" evidence="2">
    <location>
        <begin position="1"/>
        <end position="19"/>
    </location>
</feature>
<evidence type="ECO:0000313" key="5">
    <source>
        <dbReference type="Proteomes" id="UP000198287"/>
    </source>
</evidence>
<dbReference type="PANTHER" id="PTHR24252:SF7">
    <property type="entry name" value="HYALIN"/>
    <property type="match status" value="1"/>
</dbReference>
<name>A0A226F3P1_FOLCA</name>
<proteinExistence type="predicted"/>
<dbReference type="InterPro" id="IPR009003">
    <property type="entry name" value="Peptidase_S1_PA"/>
</dbReference>
<dbReference type="AlphaFoldDB" id="A0A226F3P1"/>
<gene>
    <name evidence="4" type="ORF">Fcan01_03015</name>
</gene>
<accession>A0A226F3P1</accession>
<dbReference type="CDD" id="cd00190">
    <property type="entry name" value="Tryp_SPc"/>
    <property type="match status" value="1"/>
</dbReference>
<dbReference type="PRINTS" id="PR00722">
    <property type="entry name" value="CHYMOTRYPSIN"/>
</dbReference>
<evidence type="ECO:0000256" key="2">
    <source>
        <dbReference type="SAM" id="SignalP"/>
    </source>
</evidence>
<keyword evidence="5" id="KW-1185">Reference proteome</keyword>
<dbReference type="Pfam" id="PF00089">
    <property type="entry name" value="Trypsin"/>
    <property type="match status" value="1"/>
</dbReference>
<dbReference type="STRING" id="158441.A0A226F3P1"/>
<dbReference type="Gene3D" id="2.40.10.10">
    <property type="entry name" value="Trypsin-like serine proteases"/>
    <property type="match status" value="1"/>
</dbReference>
<feature type="domain" description="Peptidase S1" evidence="3">
    <location>
        <begin position="24"/>
        <end position="258"/>
    </location>
</feature>
<feature type="chain" id="PRO_5013076134" evidence="2">
    <location>
        <begin position="20"/>
        <end position="264"/>
    </location>
</feature>